<dbReference type="Pfam" id="PF00657">
    <property type="entry name" value="Lipase_GDSL"/>
    <property type="match status" value="1"/>
</dbReference>
<reference evidence="6 7" key="1">
    <citation type="journal article" date="2019" name="Genome Biol. Evol.">
        <title>Insights into the evolution of the New World diploid cottons (Gossypium, subgenus Houzingenia) based on genome sequencing.</title>
        <authorList>
            <person name="Grover C.E."/>
            <person name="Arick M.A. 2nd"/>
            <person name="Thrash A."/>
            <person name="Conover J.L."/>
            <person name="Sanders W.S."/>
            <person name="Peterson D.G."/>
            <person name="Frelichowski J.E."/>
            <person name="Scheffler J.A."/>
            <person name="Scheffler B.E."/>
            <person name="Wendel J.F."/>
        </authorList>
    </citation>
    <scope>NUCLEOTIDE SEQUENCE [LARGE SCALE GENOMIC DNA]</scope>
    <source>
        <strain evidence="6">5</strain>
        <tissue evidence="6">Leaf</tissue>
    </source>
</reference>
<dbReference type="Proteomes" id="UP000593579">
    <property type="component" value="Unassembled WGS sequence"/>
</dbReference>
<evidence type="ECO:0000256" key="5">
    <source>
        <dbReference type="SAM" id="Phobius"/>
    </source>
</evidence>
<keyword evidence="5" id="KW-0472">Membrane</keyword>
<accession>A0A7J9BZ19</accession>
<dbReference type="CDD" id="cd01837">
    <property type="entry name" value="SGNH_plant_lipase_like"/>
    <property type="match status" value="1"/>
</dbReference>
<dbReference type="AlphaFoldDB" id="A0A7J9BZ19"/>
<comment type="similarity">
    <text evidence="1">Belongs to the 'GDSL' lipolytic enzyme family.</text>
</comment>
<evidence type="ECO:0000256" key="1">
    <source>
        <dbReference type="ARBA" id="ARBA00008668"/>
    </source>
</evidence>
<protein>
    <recommendedName>
        <fullName evidence="8">GDSL esterase/lipase At1g09390-like</fullName>
    </recommendedName>
</protein>
<feature type="transmembrane region" description="Helical" evidence="5">
    <location>
        <begin position="9"/>
        <end position="28"/>
    </location>
</feature>
<evidence type="ECO:0000313" key="7">
    <source>
        <dbReference type="Proteomes" id="UP000593579"/>
    </source>
</evidence>
<evidence type="ECO:0000313" key="6">
    <source>
        <dbReference type="EMBL" id="MBA0741453.1"/>
    </source>
</evidence>
<dbReference type="SUPFAM" id="SSF52266">
    <property type="entry name" value="SGNH hydrolase"/>
    <property type="match status" value="1"/>
</dbReference>
<organism evidence="6 7">
    <name type="scientific">Gossypium gossypioides</name>
    <name type="common">Mexican cotton</name>
    <name type="synonym">Selera gossypioides</name>
    <dbReference type="NCBI Taxonomy" id="34282"/>
    <lineage>
        <taxon>Eukaryota</taxon>
        <taxon>Viridiplantae</taxon>
        <taxon>Streptophyta</taxon>
        <taxon>Embryophyta</taxon>
        <taxon>Tracheophyta</taxon>
        <taxon>Spermatophyta</taxon>
        <taxon>Magnoliopsida</taxon>
        <taxon>eudicotyledons</taxon>
        <taxon>Gunneridae</taxon>
        <taxon>Pentapetalae</taxon>
        <taxon>rosids</taxon>
        <taxon>malvids</taxon>
        <taxon>Malvales</taxon>
        <taxon>Malvaceae</taxon>
        <taxon>Malvoideae</taxon>
        <taxon>Gossypium</taxon>
    </lineage>
</organism>
<dbReference type="GO" id="GO:0016788">
    <property type="term" value="F:hydrolase activity, acting on ester bonds"/>
    <property type="evidence" value="ECO:0007669"/>
    <property type="project" value="InterPro"/>
</dbReference>
<dbReference type="OrthoDB" id="655468at2759"/>
<dbReference type="Gene3D" id="3.40.50.1110">
    <property type="entry name" value="SGNH hydrolase"/>
    <property type="match status" value="1"/>
</dbReference>
<dbReference type="PANTHER" id="PTHR22835">
    <property type="entry name" value="ZINC FINGER FYVE DOMAIN CONTAINING PROTEIN"/>
    <property type="match status" value="1"/>
</dbReference>
<evidence type="ECO:0008006" key="8">
    <source>
        <dbReference type="Google" id="ProtNLM"/>
    </source>
</evidence>
<evidence type="ECO:0000256" key="3">
    <source>
        <dbReference type="ARBA" id="ARBA00022801"/>
    </source>
</evidence>
<dbReference type="InterPro" id="IPR001087">
    <property type="entry name" value="GDSL"/>
</dbReference>
<keyword evidence="5" id="KW-0812">Transmembrane</keyword>
<evidence type="ECO:0000256" key="2">
    <source>
        <dbReference type="ARBA" id="ARBA00022729"/>
    </source>
</evidence>
<keyword evidence="3" id="KW-0378">Hydrolase</keyword>
<name>A0A7J9BZ19_GOSGO</name>
<sequence length="416" mass="46861">MGVVKEGRYLLVPFFTLYMILFLYLPLLPHSVHCQCTKTPIIFNFGDSNSDTGGYADGVGLNFAPPNGRTYFHQPARRLSDGRLMIDFLCKFTKFRFFVSPPTDHYLSGNGSFWKPWSEIACSMLTRMLNICAGESLNTDYLTPYLNSLEPNFTNGVNFAIIGSATLPRYVPFSLFVQVSQFLRFRYRSPALMLNGYKDLVGDEDFENALYTIDIGQNDLAASFDNLTYSQVIERIPSFITEIKNAIWNIYEKGGKKFWVHNTGPLGCLPQKLALLAPNATELDEHGCLQPLNNAAKTFNAQLRVLCEQLRRELINVTIVYVDIYSIKYDLIANASNYGFESPLMACCGNGGPPYNYNANINCGRTGYTVCHEGSKFISWDGVHYTEAANAIFASKILSTYYSTPQLSFNFFCNNM</sequence>
<dbReference type="InterPro" id="IPR035669">
    <property type="entry name" value="SGNH_plant_lipase-like"/>
</dbReference>
<dbReference type="PANTHER" id="PTHR22835:SF158">
    <property type="entry name" value="GDSL ESTERASE_LIPASE LIP-4-LIKE ISOFORM X1"/>
    <property type="match status" value="1"/>
</dbReference>
<proteinExistence type="inferred from homology"/>
<keyword evidence="5" id="KW-1133">Transmembrane helix</keyword>
<dbReference type="EMBL" id="JABEZY010000007">
    <property type="protein sequence ID" value="MBA0741453.1"/>
    <property type="molecule type" value="Genomic_DNA"/>
</dbReference>
<gene>
    <name evidence="6" type="ORF">Gogos_014606</name>
</gene>
<keyword evidence="4" id="KW-0325">Glycoprotein</keyword>
<comment type="caution">
    <text evidence="6">The sequence shown here is derived from an EMBL/GenBank/DDBJ whole genome shotgun (WGS) entry which is preliminary data.</text>
</comment>
<evidence type="ECO:0000256" key="4">
    <source>
        <dbReference type="ARBA" id="ARBA00023180"/>
    </source>
</evidence>
<dbReference type="InterPro" id="IPR036514">
    <property type="entry name" value="SGNH_hydro_sf"/>
</dbReference>
<keyword evidence="2" id="KW-0732">Signal</keyword>
<keyword evidence="7" id="KW-1185">Reference proteome</keyword>